<gene>
    <name evidence="1" type="ORF">MJO28_007991</name>
</gene>
<accession>A0ACC0E9C6</accession>
<comment type="caution">
    <text evidence="1">The sequence shown here is derived from an EMBL/GenBank/DDBJ whole genome shotgun (WGS) entry which is preliminary data.</text>
</comment>
<evidence type="ECO:0000313" key="1">
    <source>
        <dbReference type="EMBL" id="KAI7949170.1"/>
    </source>
</evidence>
<protein>
    <submittedName>
        <fullName evidence="1">Uncharacterized protein</fullName>
    </submittedName>
</protein>
<dbReference type="Proteomes" id="UP001060170">
    <property type="component" value="Chromosome 8"/>
</dbReference>
<reference evidence="1 2" key="3">
    <citation type="journal article" date="2022" name="Microbiol. Spectr.">
        <title>Folding features and dynamics of 3D genome architecture in plant fungal pathogens.</title>
        <authorList>
            <person name="Xia C."/>
        </authorList>
    </citation>
    <scope>NUCLEOTIDE SEQUENCE [LARGE SCALE GENOMIC DNA]</scope>
    <source>
        <strain evidence="1 2">93-210</strain>
    </source>
</reference>
<sequence length="1401" mass="154975">MVSECSQVGLPKESKKKKKKTTTKMANRISVTTSTSNHQHHTLLSSQSLPDWTNQLDSSTEMVRHTTKLLKSRDSRTGRLIINQYMKGKELERGVHGIVYIGKNMDKLIRTSPPTPNPTDELIEEERACTWTEEDYETVAIKVVRREPRGPKSLRRSQMQRQQQREAAALNGQQAYVSDSGVNEDSDGYLSPHHPTTTSKLLVGRLPLLKDVDDKLKKEIAIMKRLRHKHIVQLKEVIDDAKSKKVFMILEFMEGGQVLWQDPLTQTPLMTVEQARNTFRQVLLGLEYLHYQGIIHRDIKPANLLWTSDRTTVKISDFGVSHISGVLKRSSSNCNLPASIIPNEGVGEESPRTMNSTEDKALRKTEGSPAFMAPELCCPIEATPGITPSEATALDYFTQERRRSSTLSKQPISNSTEPNNCNTPTLPLTSSPTSLSKEINPSTTIDSSRLISLPLSSKTYSKGERPVIGKAIDIWALGVTLYCLLFGRTPFNAPNEYELFNVIWNEPILIPDTMAIERQSLIFDPTNPNLDGPVQRDSRELVDLLGKLLEKDPRKRIKLEDVKVHPWVLNNLDNTQHWVHETAPVGGDAVYVTTEEVANFSRPRACLTTHKPLFGVKQSLRKAAIKLGLTRPTNQMSRMRSKSASSGASASPSPQVETAFPILNPRQSPLSSNNSRIRQKISIDTTLLPSSTNLRPETPPITPSLPLSFPLNTSSSIKRGFGVCSGWSSSNNPKSTTILSSSSRQNHPPQPISPIHSNNRSRPQTPVRFGGPPSRSCLSSVSSRSGSPSQYNPHPSTLPVPRTSSPSTHLLSQGLDPSIIHPHMLLDPISFSIDKNNNNLNPHHNHNHRRSLPSSPAPLHALTSLSRTSLIPPRTASPSGLNCNFVNTELDYQATTTSTTRLAPPPTWFRDALFKVKRRFTRSSHSRRNSHLTDLTNTSDDLERTPIQCSSSGTSHPTTVSNSSSNVNPITTDAGGGTGGISREFFDQLRKHRAPSEVFLSDAEACNSIDGRQTPHSRVGPQTTRTGGVAVDCEDEEHKAENQPEADDDDDDDDDDDESDEGETLGKPLMYHNGTKWTYPAQSQDRSMEGSKGAEQDSDGGVAGTQDWIKQILVEQDNQTDEQSNLQEQENHVVLDVGQVGVDLAALGLIDCPPKDQEGQVNESTSTSTSTSIEDNNRKEIPVHRNSNILPLLPPLPLPPSSTSSINTTTTNSPWGQPRLTFRPASTDDHSKFEYRSSDDDDEDNEEEEDDDDGHQRYNEDRTCKWKHSRDLQNNNNGSNKPNNAIISSSSTTRTTPTTSTSTSTAASLDFIPLLPLPVPLPSSSSSSPIVVNPLLPNLGGADRNHGRINDRNLDHITLQDHHHHQGQNEEDEEDDDEADDDTLQIEVKRRKRGCSRSEGS</sequence>
<proteinExistence type="predicted"/>
<keyword evidence="2" id="KW-1185">Reference proteome</keyword>
<organism evidence="1 2">
    <name type="scientific">Puccinia striiformis f. sp. tritici</name>
    <dbReference type="NCBI Taxonomy" id="168172"/>
    <lineage>
        <taxon>Eukaryota</taxon>
        <taxon>Fungi</taxon>
        <taxon>Dikarya</taxon>
        <taxon>Basidiomycota</taxon>
        <taxon>Pucciniomycotina</taxon>
        <taxon>Pucciniomycetes</taxon>
        <taxon>Pucciniales</taxon>
        <taxon>Pucciniaceae</taxon>
        <taxon>Puccinia</taxon>
    </lineage>
</organism>
<reference evidence="2" key="2">
    <citation type="journal article" date="2018" name="Mol. Plant Microbe Interact.">
        <title>Genome sequence resources for the wheat stripe rust pathogen (Puccinia striiformis f. sp. tritici) and the barley stripe rust pathogen (Puccinia striiformis f. sp. hordei).</title>
        <authorList>
            <person name="Xia C."/>
            <person name="Wang M."/>
            <person name="Yin C."/>
            <person name="Cornejo O.E."/>
            <person name="Hulbert S.H."/>
            <person name="Chen X."/>
        </authorList>
    </citation>
    <scope>NUCLEOTIDE SEQUENCE [LARGE SCALE GENOMIC DNA]</scope>
    <source>
        <strain evidence="2">93-210</strain>
    </source>
</reference>
<name>A0ACC0E9C6_9BASI</name>
<reference evidence="2" key="1">
    <citation type="journal article" date="2018" name="BMC Genomics">
        <title>Genomic insights into host adaptation between the wheat stripe rust pathogen (Puccinia striiformis f. sp. tritici) and the barley stripe rust pathogen (Puccinia striiformis f. sp. hordei).</title>
        <authorList>
            <person name="Xia C."/>
            <person name="Wang M."/>
            <person name="Yin C."/>
            <person name="Cornejo O.E."/>
            <person name="Hulbert S.H."/>
            <person name="Chen X."/>
        </authorList>
    </citation>
    <scope>NUCLEOTIDE SEQUENCE [LARGE SCALE GENOMIC DNA]</scope>
    <source>
        <strain evidence="2">93-210</strain>
    </source>
</reference>
<dbReference type="EMBL" id="CM045872">
    <property type="protein sequence ID" value="KAI7949170.1"/>
    <property type="molecule type" value="Genomic_DNA"/>
</dbReference>
<evidence type="ECO:0000313" key="2">
    <source>
        <dbReference type="Proteomes" id="UP001060170"/>
    </source>
</evidence>